<keyword evidence="5 12" id="KW-0732">Signal</keyword>
<gene>
    <name evidence="15" type="ORF">AAD027_02540</name>
</gene>
<dbReference type="PANTHER" id="PTHR40980:SF3">
    <property type="entry name" value="TONB-DEPENDENT RECEPTOR-LIKE BETA-BARREL DOMAIN-CONTAINING PROTEIN"/>
    <property type="match status" value="1"/>
</dbReference>
<evidence type="ECO:0000256" key="2">
    <source>
        <dbReference type="ARBA" id="ARBA00022448"/>
    </source>
</evidence>
<dbReference type="PROSITE" id="PS01156">
    <property type="entry name" value="TONB_DEPENDENT_REC_2"/>
    <property type="match status" value="1"/>
</dbReference>
<dbReference type="InterPro" id="IPR039426">
    <property type="entry name" value="TonB-dep_rcpt-like"/>
</dbReference>
<feature type="domain" description="TonB-dependent receptor-like beta-barrel" evidence="13">
    <location>
        <begin position="424"/>
        <end position="860"/>
    </location>
</feature>
<keyword evidence="3 9" id="KW-1134">Transmembrane beta strand</keyword>
<name>A0ABU9IW79_9GAMM</name>
<evidence type="ECO:0000256" key="7">
    <source>
        <dbReference type="ARBA" id="ARBA00023136"/>
    </source>
</evidence>
<sequence>MNYRRSILSAAIVTCLGVAVQAQAQAQDAAPAPQATDLDTVIVTGIRGSMEKSLDTKREANSRVEVVTAEDVGKLPAHNVADTLQRLPGVNISSSSADEGGFDEADRVSLRGTSPSLTQTLINGHTVGSADWFVLSQGSNVGRSVSYTLLPSELVSSVEVHKSSQAKLQDGGTTGSINIITRKPLQFADKITAEASIGAVRSDQAKSTDPQLSGLFNYKNDDGTFGVMVQAFSQKRELRREAQEIPGGFFQIGDTDPAGISNPDLVGVYAPGLLGSTLFEQTRERKGGLVEVQFKPSDDLTLGLSGFRSDMDANNYNRNFMLWGGNFARAHAPDAGYVVKDGVLTNATYTGVAGQDYAVYDMIYREASAKSEYFTLDADWQINDNLSAKFQAGTTSGEGSTPRQFIAEVTLANGGGASWTSHGAGSPLDWNVGGDISPAGVTSFGTWGNQEVTAKDDEDWFTADFTQYFNSGALSSIDFGVRYADHKREALSPEGASPGDIWPALQNGATASYPGGFASDIGGVFPRDLWYFTPGALKEAILNNSTWLSNDDGPNGRHNYGGEWKVEEKNFAAYVQANFVGDTWSGNVGLRYVDIDQDINTYQAVADPANADVSSLFGNWIRTFTNNKHSRILPSANLKFELADDLLFRFAASQTQTLPDYSALGASSWGSDLNRTGGGGNPNLKPVLSTNFDANIEWYFTPRGLLSVGAFAMDLKDYVAFGTETQMLFSELTNQLEAYEVSVPVNADGKVHGLEVVYEQPIGDFFGINANYTYADGSTSHTWADGSNNLLGTSKDTYNVGAYFENDTFGARVSYTRRSSFLIGLSGANPYYQDDFGSLSAALSYKVNDHLSFTLDGLNLNNPTIKYYQSAVIPTSFYSNGRQYYFNVRVKF</sequence>
<evidence type="ECO:0000313" key="16">
    <source>
        <dbReference type="Proteomes" id="UP001459204"/>
    </source>
</evidence>
<evidence type="ECO:0000256" key="10">
    <source>
        <dbReference type="PROSITE-ProRule" id="PRU10144"/>
    </source>
</evidence>
<organism evidence="15 16">
    <name type="scientific">Pseudoxanthomonas putridarboris</name>
    <dbReference type="NCBI Taxonomy" id="752605"/>
    <lineage>
        <taxon>Bacteria</taxon>
        <taxon>Pseudomonadati</taxon>
        <taxon>Pseudomonadota</taxon>
        <taxon>Gammaproteobacteria</taxon>
        <taxon>Lysobacterales</taxon>
        <taxon>Lysobacteraceae</taxon>
        <taxon>Pseudoxanthomonas</taxon>
    </lineage>
</organism>
<feature type="chain" id="PRO_5046592040" evidence="12">
    <location>
        <begin position="25"/>
        <end position="892"/>
    </location>
</feature>
<evidence type="ECO:0000259" key="14">
    <source>
        <dbReference type="Pfam" id="PF07715"/>
    </source>
</evidence>
<feature type="short sequence motif" description="TonB C-terminal box" evidence="10">
    <location>
        <begin position="875"/>
        <end position="892"/>
    </location>
</feature>
<keyword evidence="2 9" id="KW-0813">Transport</keyword>
<dbReference type="Pfam" id="PF00593">
    <property type="entry name" value="TonB_dep_Rec_b-barrel"/>
    <property type="match status" value="1"/>
</dbReference>
<accession>A0ABU9IW79</accession>
<dbReference type="PANTHER" id="PTHR40980">
    <property type="entry name" value="PLUG DOMAIN-CONTAINING PROTEIN"/>
    <property type="match status" value="1"/>
</dbReference>
<dbReference type="Pfam" id="PF07715">
    <property type="entry name" value="Plug"/>
    <property type="match status" value="1"/>
</dbReference>
<evidence type="ECO:0000256" key="3">
    <source>
        <dbReference type="ARBA" id="ARBA00022452"/>
    </source>
</evidence>
<dbReference type="InterPro" id="IPR036942">
    <property type="entry name" value="Beta-barrel_TonB_sf"/>
</dbReference>
<comment type="caution">
    <text evidence="15">The sequence shown here is derived from an EMBL/GenBank/DDBJ whole genome shotgun (WGS) entry which is preliminary data.</text>
</comment>
<dbReference type="InterPro" id="IPR000531">
    <property type="entry name" value="Beta-barrel_TonB"/>
</dbReference>
<evidence type="ECO:0000256" key="8">
    <source>
        <dbReference type="ARBA" id="ARBA00023237"/>
    </source>
</evidence>
<keyword evidence="8 9" id="KW-0998">Cell outer membrane</keyword>
<dbReference type="InterPro" id="IPR010917">
    <property type="entry name" value="TonB_rcpt_CS"/>
</dbReference>
<keyword evidence="7 9" id="KW-0472">Membrane</keyword>
<dbReference type="InterPro" id="IPR010104">
    <property type="entry name" value="TonB_rcpt_bac"/>
</dbReference>
<dbReference type="CDD" id="cd01347">
    <property type="entry name" value="ligand_gated_channel"/>
    <property type="match status" value="1"/>
</dbReference>
<evidence type="ECO:0000259" key="13">
    <source>
        <dbReference type="Pfam" id="PF00593"/>
    </source>
</evidence>
<keyword evidence="6 11" id="KW-0798">TonB box</keyword>
<dbReference type="RefSeq" id="WP_341724435.1">
    <property type="nucleotide sequence ID" value="NZ_JBBWWT010000001.1"/>
</dbReference>
<dbReference type="Gene3D" id="2.170.130.10">
    <property type="entry name" value="TonB-dependent receptor, plug domain"/>
    <property type="match status" value="1"/>
</dbReference>
<feature type="domain" description="TonB-dependent receptor plug" evidence="14">
    <location>
        <begin position="57"/>
        <end position="175"/>
    </location>
</feature>
<keyword evidence="15" id="KW-0675">Receptor</keyword>
<dbReference type="InterPro" id="IPR012910">
    <property type="entry name" value="Plug_dom"/>
</dbReference>
<protein>
    <submittedName>
        <fullName evidence="15">TonB-dependent receptor</fullName>
    </submittedName>
</protein>
<evidence type="ECO:0000256" key="4">
    <source>
        <dbReference type="ARBA" id="ARBA00022692"/>
    </source>
</evidence>
<feature type="signal peptide" evidence="12">
    <location>
        <begin position="1"/>
        <end position="24"/>
    </location>
</feature>
<proteinExistence type="inferred from homology"/>
<comment type="similarity">
    <text evidence="9 11">Belongs to the TonB-dependent receptor family.</text>
</comment>
<evidence type="ECO:0000256" key="9">
    <source>
        <dbReference type="PROSITE-ProRule" id="PRU01360"/>
    </source>
</evidence>
<keyword evidence="4 9" id="KW-0812">Transmembrane</keyword>
<evidence type="ECO:0000256" key="11">
    <source>
        <dbReference type="RuleBase" id="RU003357"/>
    </source>
</evidence>
<dbReference type="Proteomes" id="UP001459204">
    <property type="component" value="Unassembled WGS sequence"/>
</dbReference>
<dbReference type="EMBL" id="JBBWWT010000001">
    <property type="protein sequence ID" value="MEL1263245.1"/>
    <property type="molecule type" value="Genomic_DNA"/>
</dbReference>
<dbReference type="Gene3D" id="2.40.170.20">
    <property type="entry name" value="TonB-dependent receptor, beta-barrel domain"/>
    <property type="match status" value="1"/>
</dbReference>
<reference evidence="15 16" key="1">
    <citation type="submission" date="2024-04" db="EMBL/GenBank/DDBJ databases">
        <title>Draft genome sequence of Pseudoxanthomonas putridarboris WD12.</title>
        <authorList>
            <person name="Oh J."/>
        </authorList>
    </citation>
    <scope>NUCLEOTIDE SEQUENCE [LARGE SCALE GENOMIC DNA]</scope>
    <source>
        <strain evidence="15 16">WD12</strain>
    </source>
</reference>
<dbReference type="NCBIfam" id="TIGR01782">
    <property type="entry name" value="TonB-Xanth-Caul"/>
    <property type="match status" value="1"/>
</dbReference>
<dbReference type="SUPFAM" id="SSF56935">
    <property type="entry name" value="Porins"/>
    <property type="match status" value="1"/>
</dbReference>
<dbReference type="InterPro" id="IPR037066">
    <property type="entry name" value="Plug_dom_sf"/>
</dbReference>
<evidence type="ECO:0000256" key="6">
    <source>
        <dbReference type="ARBA" id="ARBA00023077"/>
    </source>
</evidence>
<evidence type="ECO:0000256" key="12">
    <source>
        <dbReference type="SAM" id="SignalP"/>
    </source>
</evidence>
<keyword evidence="16" id="KW-1185">Reference proteome</keyword>
<dbReference type="PROSITE" id="PS52016">
    <property type="entry name" value="TONB_DEPENDENT_REC_3"/>
    <property type="match status" value="1"/>
</dbReference>
<evidence type="ECO:0000256" key="1">
    <source>
        <dbReference type="ARBA" id="ARBA00004571"/>
    </source>
</evidence>
<evidence type="ECO:0000313" key="15">
    <source>
        <dbReference type="EMBL" id="MEL1263245.1"/>
    </source>
</evidence>
<comment type="subcellular location">
    <subcellularLocation>
        <location evidence="1 9">Cell outer membrane</location>
        <topology evidence="1 9">Multi-pass membrane protein</topology>
    </subcellularLocation>
</comment>
<evidence type="ECO:0000256" key="5">
    <source>
        <dbReference type="ARBA" id="ARBA00022729"/>
    </source>
</evidence>